<dbReference type="EMBL" id="DAAVHS010000002">
    <property type="protein sequence ID" value="HAF4697628.1"/>
    <property type="molecule type" value="Genomic_DNA"/>
</dbReference>
<comment type="caution">
    <text evidence="1">The sequence shown here is derived from an EMBL/GenBank/DDBJ whole genome shotgun (WGS) entry which is preliminary data.</text>
</comment>
<evidence type="ECO:0000313" key="1">
    <source>
        <dbReference type="EMBL" id="HAF4697628.1"/>
    </source>
</evidence>
<accession>A0A747SUI3</accession>
<proteinExistence type="predicted"/>
<dbReference type="AlphaFoldDB" id="A0A747SUI3"/>
<sequence length="54" mass="6018">MQSRRRILMGEQIALGYRHALMDGADALPASPLTLVLMDMEEHTFSTSLVRTGE</sequence>
<organism evidence="1">
    <name type="scientific">Salmonella enterica</name>
    <name type="common">Salmonella choleraesuis</name>
    <dbReference type="NCBI Taxonomy" id="28901"/>
    <lineage>
        <taxon>Bacteria</taxon>
        <taxon>Pseudomonadati</taxon>
        <taxon>Pseudomonadota</taxon>
        <taxon>Gammaproteobacteria</taxon>
        <taxon>Enterobacterales</taxon>
        <taxon>Enterobacteriaceae</taxon>
        <taxon>Salmonella</taxon>
    </lineage>
</organism>
<reference evidence="1" key="1">
    <citation type="journal article" date="2018" name="Genome Biol.">
        <title>SKESA: strategic k-mer extension for scrupulous assemblies.</title>
        <authorList>
            <person name="Souvorov A."/>
            <person name="Agarwala R."/>
            <person name="Lipman D.J."/>
        </authorList>
    </citation>
    <scope>NUCLEOTIDE SEQUENCE</scope>
    <source>
        <strain evidence="1">MA.CK_98/00011163</strain>
    </source>
</reference>
<reference evidence="1" key="2">
    <citation type="submission" date="2020-02" db="EMBL/GenBank/DDBJ databases">
        <authorList>
            <consortium name="NCBI Pathogen Detection Project"/>
        </authorList>
    </citation>
    <scope>NUCLEOTIDE SEQUENCE</scope>
    <source>
        <strain evidence="1">MA.CK_98/00011163</strain>
    </source>
</reference>
<protein>
    <submittedName>
        <fullName evidence="1">Uncharacterized protein</fullName>
    </submittedName>
</protein>
<name>A0A747SUI3_SALER</name>
<gene>
    <name evidence="1" type="ORF">G8O00_000985</name>
</gene>